<gene>
    <name evidence="3" type="ORF">GALMADRAFT_227179</name>
</gene>
<evidence type="ECO:0008006" key="5">
    <source>
        <dbReference type="Google" id="ProtNLM"/>
    </source>
</evidence>
<organism evidence="3 4">
    <name type="scientific">Galerina marginata (strain CBS 339.88)</name>
    <dbReference type="NCBI Taxonomy" id="685588"/>
    <lineage>
        <taxon>Eukaryota</taxon>
        <taxon>Fungi</taxon>
        <taxon>Dikarya</taxon>
        <taxon>Basidiomycota</taxon>
        <taxon>Agaricomycotina</taxon>
        <taxon>Agaricomycetes</taxon>
        <taxon>Agaricomycetidae</taxon>
        <taxon>Agaricales</taxon>
        <taxon>Agaricineae</taxon>
        <taxon>Strophariaceae</taxon>
        <taxon>Galerina</taxon>
    </lineage>
</organism>
<dbReference type="Proteomes" id="UP000027222">
    <property type="component" value="Unassembled WGS sequence"/>
</dbReference>
<evidence type="ECO:0000256" key="1">
    <source>
        <dbReference type="SAM" id="MobiDB-lite"/>
    </source>
</evidence>
<keyword evidence="2" id="KW-0732">Signal</keyword>
<protein>
    <recommendedName>
        <fullName evidence="5">Secreted protein</fullName>
    </recommendedName>
</protein>
<keyword evidence="4" id="KW-1185">Reference proteome</keyword>
<evidence type="ECO:0000256" key="2">
    <source>
        <dbReference type="SAM" id="SignalP"/>
    </source>
</evidence>
<sequence length="126" mass="14005">MQQLFWLLLLLGYGGEARQAGSSITVCCCCPRIPEPRSRGKRRRGFPLDRATVTRTARPHRSHLLPWLTTSQRTGLGLRLGPSLSPAAFSFLRPPPPTAHYLVSPASPSSLPKPHEYRSTEDDELC</sequence>
<feature type="chain" id="PRO_5001646426" description="Secreted protein" evidence="2">
    <location>
        <begin position="18"/>
        <end position="126"/>
    </location>
</feature>
<name>A0A067T4B8_GALM3</name>
<reference evidence="4" key="1">
    <citation type="journal article" date="2014" name="Proc. Natl. Acad. Sci. U.S.A.">
        <title>Extensive sampling of basidiomycete genomes demonstrates inadequacy of the white-rot/brown-rot paradigm for wood decay fungi.</title>
        <authorList>
            <person name="Riley R."/>
            <person name="Salamov A.A."/>
            <person name="Brown D.W."/>
            <person name="Nagy L.G."/>
            <person name="Floudas D."/>
            <person name="Held B.W."/>
            <person name="Levasseur A."/>
            <person name="Lombard V."/>
            <person name="Morin E."/>
            <person name="Otillar R."/>
            <person name="Lindquist E.A."/>
            <person name="Sun H."/>
            <person name="LaButti K.M."/>
            <person name="Schmutz J."/>
            <person name="Jabbour D."/>
            <person name="Luo H."/>
            <person name="Baker S.E."/>
            <person name="Pisabarro A.G."/>
            <person name="Walton J.D."/>
            <person name="Blanchette R.A."/>
            <person name="Henrissat B."/>
            <person name="Martin F."/>
            <person name="Cullen D."/>
            <person name="Hibbett D.S."/>
            <person name="Grigoriev I.V."/>
        </authorList>
    </citation>
    <scope>NUCLEOTIDE SEQUENCE [LARGE SCALE GENOMIC DNA]</scope>
    <source>
        <strain evidence="4">CBS 339.88</strain>
    </source>
</reference>
<evidence type="ECO:0000313" key="4">
    <source>
        <dbReference type="Proteomes" id="UP000027222"/>
    </source>
</evidence>
<feature type="region of interest" description="Disordered" evidence="1">
    <location>
        <begin position="37"/>
        <end position="57"/>
    </location>
</feature>
<dbReference type="EMBL" id="KL142382">
    <property type="protein sequence ID" value="KDR74789.1"/>
    <property type="molecule type" value="Genomic_DNA"/>
</dbReference>
<proteinExistence type="predicted"/>
<evidence type="ECO:0000313" key="3">
    <source>
        <dbReference type="EMBL" id="KDR74789.1"/>
    </source>
</evidence>
<feature type="region of interest" description="Disordered" evidence="1">
    <location>
        <begin position="100"/>
        <end position="126"/>
    </location>
</feature>
<accession>A0A067T4B8</accession>
<dbReference type="HOGENOM" id="CLU_1981742_0_0_1"/>
<dbReference type="AlphaFoldDB" id="A0A067T4B8"/>
<feature type="signal peptide" evidence="2">
    <location>
        <begin position="1"/>
        <end position="17"/>
    </location>
</feature>